<evidence type="ECO:0000313" key="2">
    <source>
        <dbReference type="Proteomes" id="UP001210130"/>
    </source>
</evidence>
<accession>A0AAJ5UDI6</accession>
<organism evidence="1 2">
    <name type="scientific">Klebsiella electrica</name>
    <dbReference type="NCBI Taxonomy" id="1259973"/>
    <lineage>
        <taxon>Bacteria</taxon>
        <taxon>Pseudomonadati</taxon>
        <taxon>Pseudomonadota</taxon>
        <taxon>Gammaproteobacteria</taxon>
        <taxon>Enterobacterales</taxon>
        <taxon>Enterobacteriaceae</taxon>
        <taxon>Klebsiella/Raoultella group</taxon>
        <taxon>Klebsiella</taxon>
    </lineage>
</organism>
<dbReference type="RefSeq" id="WP_271207176.1">
    <property type="nucleotide sequence ID" value="NZ_CP112887.1"/>
</dbReference>
<proteinExistence type="predicted"/>
<evidence type="ECO:0000313" key="1">
    <source>
        <dbReference type="EMBL" id="WBW60097.1"/>
    </source>
</evidence>
<keyword evidence="2" id="KW-1185">Reference proteome</keyword>
<name>A0AAJ5UDI6_9ENTR</name>
<protein>
    <submittedName>
        <fullName evidence="1">Uncharacterized protein</fullName>
    </submittedName>
</protein>
<sequence>MKTIIVTLEIDVPDIATDKDISDWVDVEYGQCGSRKLDNPCMANGGDATELFRHYWKYEA</sequence>
<reference evidence="1 2" key="1">
    <citation type="journal article" date="2023" name="Microbiol. Resour. Announc.">
        <title>Complete Genome Sequence of the First Colistin-Resistant Raoultella electrica Strain.</title>
        <authorList>
            <person name="Aldeia C."/>
            <person name="Campos-Madueno E.I."/>
            <person name="Sendi P."/>
            <person name="Endimiani A."/>
        </authorList>
    </citation>
    <scope>NUCLEOTIDE SEQUENCE [LARGE SCALE GENOMIC DNA]</scope>
    <source>
        <strain evidence="1 2">S2-IND-01-C</strain>
    </source>
</reference>
<dbReference type="Proteomes" id="UP001210130">
    <property type="component" value="Chromosome"/>
</dbReference>
<dbReference type="AlphaFoldDB" id="A0AAJ5UDI6"/>
<gene>
    <name evidence="1" type="ORF">OR613_19030</name>
</gene>
<dbReference type="EMBL" id="CP112887">
    <property type="protein sequence ID" value="WBW60097.1"/>
    <property type="molecule type" value="Genomic_DNA"/>
</dbReference>